<evidence type="ECO:0000313" key="2">
    <source>
        <dbReference type="EMBL" id="CAH9050373.1"/>
    </source>
</evidence>
<dbReference type="InterPro" id="IPR018723">
    <property type="entry name" value="DUF2254_membrane"/>
</dbReference>
<dbReference type="Proteomes" id="UP001152447">
    <property type="component" value="Unassembled WGS sequence"/>
</dbReference>
<organism evidence="2 3">
    <name type="scientific">Pseudoalteromonas haloplanktis</name>
    <name type="common">Alteromonas haloplanktis</name>
    <dbReference type="NCBI Taxonomy" id="228"/>
    <lineage>
        <taxon>Bacteria</taxon>
        <taxon>Pseudomonadati</taxon>
        <taxon>Pseudomonadota</taxon>
        <taxon>Gammaproteobacteria</taxon>
        <taxon>Alteromonadales</taxon>
        <taxon>Pseudoalteromonadaceae</taxon>
        <taxon>Pseudoalteromonas</taxon>
    </lineage>
</organism>
<proteinExistence type="predicted"/>
<dbReference type="EMBL" id="CAMAPB010000001">
    <property type="protein sequence ID" value="CAH9050373.1"/>
    <property type="molecule type" value="Genomic_DNA"/>
</dbReference>
<feature type="transmembrane region" description="Helical" evidence="1">
    <location>
        <begin position="113"/>
        <end position="131"/>
    </location>
</feature>
<keyword evidence="3" id="KW-1185">Reference proteome</keyword>
<reference evidence="2" key="1">
    <citation type="submission" date="2022-07" db="EMBL/GenBank/DDBJ databases">
        <authorList>
            <person name="Criscuolo A."/>
        </authorList>
    </citation>
    <scope>NUCLEOTIDE SEQUENCE</scope>
    <source>
        <strain evidence="2">CIP103197</strain>
    </source>
</reference>
<evidence type="ECO:0008006" key="4">
    <source>
        <dbReference type="Google" id="ProtNLM"/>
    </source>
</evidence>
<protein>
    <recommendedName>
        <fullName evidence="4">DUF2254 domain-containing protein</fullName>
    </recommendedName>
</protein>
<keyword evidence="1" id="KW-1133">Transmembrane helix</keyword>
<comment type="caution">
    <text evidence="2">The sequence shown here is derived from an EMBL/GenBank/DDBJ whole genome shotgun (WGS) entry which is preliminary data.</text>
</comment>
<gene>
    <name evidence="2" type="ORF">PSEHALCIP103_00182</name>
</gene>
<dbReference type="AlphaFoldDB" id="A0A9W4VMK0"/>
<feature type="transmembrane region" description="Helical" evidence="1">
    <location>
        <begin position="143"/>
        <end position="164"/>
    </location>
</feature>
<dbReference type="Pfam" id="PF10011">
    <property type="entry name" value="DUF2254"/>
    <property type="match status" value="1"/>
</dbReference>
<dbReference type="RefSeq" id="WP_076921258.1">
    <property type="nucleotide sequence ID" value="NZ_CAMAPB010000001.1"/>
</dbReference>
<keyword evidence="1" id="KW-0812">Transmembrane</keyword>
<sequence length="453" mass="51344">MYLRTKITNHYREIINSIGFYPSLLSVAFLIFAVLTMSVEYLAPIEQFKSLISFVLVDSAENARTILSTLAGSIISLTVFSFSMVMVVLNAASASLSPRVVPGLITRKSHQMVLGFYLGSIIYSIIMLININKLDNGNTAIPSLGVLFALIFGLISLGLFVFFIHSISKAIQVDNVLNGLFRQTKQEIQDIINKQGDNPVDNFPEFSNWHSIKSTTEGYYKGVHTNKLCAILAEEKIELFITVKQGYFTVKGYPFLKCNKDICENEELIEKILDCFIFYIEEYISDHYRYGLTQISEIAVKAMSPGINDPGTAVKAIDMLSILLIARLKINAINYAYYQSEEAPLLYFHETSFDELLHDNFTPLRNYAKADAYVMTNVIEAFKNILFIANEDVEARNSVFNYLGAIVDDINQHICNEYDRREIRNMLQAIVRISELQGNQLVARFEQHQPISE</sequence>
<feature type="transmembrane region" description="Helical" evidence="1">
    <location>
        <begin position="20"/>
        <end position="43"/>
    </location>
</feature>
<accession>A0A9W4VMK0</accession>
<name>A0A9W4VMK0_PSEHA</name>
<feature type="transmembrane region" description="Helical" evidence="1">
    <location>
        <begin position="63"/>
        <end position="92"/>
    </location>
</feature>
<evidence type="ECO:0000256" key="1">
    <source>
        <dbReference type="SAM" id="Phobius"/>
    </source>
</evidence>
<keyword evidence="1" id="KW-0472">Membrane</keyword>
<evidence type="ECO:0000313" key="3">
    <source>
        <dbReference type="Proteomes" id="UP001152447"/>
    </source>
</evidence>